<reference evidence="1" key="1">
    <citation type="journal article" date="2014" name="Front. Microbiol.">
        <title>High frequency of phylogenetically diverse reductive dehalogenase-homologous genes in deep subseafloor sedimentary metagenomes.</title>
        <authorList>
            <person name="Kawai M."/>
            <person name="Futagami T."/>
            <person name="Toyoda A."/>
            <person name="Takaki Y."/>
            <person name="Nishi S."/>
            <person name="Hori S."/>
            <person name="Arai W."/>
            <person name="Tsubouchi T."/>
            <person name="Morono Y."/>
            <person name="Uchiyama I."/>
            <person name="Ito T."/>
            <person name="Fujiyama A."/>
            <person name="Inagaki F."/>
            <person name="Takami H."/>
        </authorList>
    </citation>
    <scope>NUCLEOTIDE SEQUENCE</scope>
    <source>
        <strain evidence="1">Expedition CK06-06</strain>
    </source>
</reference>
<organism evidence="1">
    <name type="scientific">marine sediment metagenome</name>
    <dbReference type="NCBI Taxonomy" id="412755"/>
    <lineage>
        <taxon>unclassified sequences</taxon>
        <taxon>metagenomes</taxon>
        <taxon>ecological metagenomes</taxon>
    </lineage>
</organism>
<dbReference type="AlphaFoldDB" id="X1CEE6"/>
<accession>X1CEE6</accession>
<feature type="non-terminal residue" evidence="1">
    <location>
        <position position="1"/>
    </location>
</feature>
<protein>
    <submittedName>
        <fullName evidence="1">Uncharacterized protein</fullName>
    </submittedName>
</protein>
<name>X1CEE6_9ZZZZ</name>
<evidence type="ECO:0000313" key="1">
    <source>
        <dbReference type="EMBL" id="GAG91457.1"/>
    </source>
</evidence>
<gene>
    <name evidence="1" type="ORF">S01H4_50391</name>
</gene>
<sequence>DDFGDLHLSPPSPCINAGDPYGDYSGMTDIDSEPRVMWGWVDMGADEVPEPVPVDVAITPSTLNLSSGGNWITCSILLPGEYGPGIYCCILIDGVEIEAESVQAAQSGRHITAKFSRADIDYLLELGEIELRVFSQTSDGTWFTGSDTITISCQYMTASFQSLGGLAVGFGSIAADVTPDGSVVVGRSSRGSGKEAFRWTAEEGMVGLGDLPGSIFFSGATGVSSDGSIVVGYGHSASGQKGFRWTATERHGQFWR</sequence>
<dbReference type="EMBL" id="BART01028606">
    <property type="protein sequence ID" value="GAG91457.1"/>
    <property type="molecule type" value="Genomic_DNA"/>
</dbReference>
<proteinExistence type="predicted"/>
<comment type="caution">
    <text evidence="1">The sequence shown here is derived from an EMBL/GenBank/DDBJ whole genome shotgun (WGS) entry which is preliminary data.</text>
</comment>